<protein>
    <submittedName>
        <fullName evidence="3">Uncharacterized protein</fullName>
    </submittedName>
</protein>
<organism evidence="3">
    <name type="scientific">Arundo donax</name>
    <name type="common">Giant reed</name>
    <name type="synonym">Donax arundinaceus</name>
    <dbReference type="NCBI Taxonomy" id="35708"/>
    <lineage>
        <taxon>Eukaryota</taxon>
        <taxon>Viridiplantae</taxon>
        <taxon>Streptophyta</taxon>
        <taxon>Embryophyta</taxon>
        <taxon>Tracheophyta</taxon>
        <taxon>Spermatophyta</taxon>
        <taxon>Magnoliopsida</taxon>
        <taxon>Liliopsida</taxon>
        <taxon>Poales</taxon>
        <taxon>Poaceae</taxon>
        <taxon>PACMAD clade</taxon>
        <taxon>Arundinoideae</taxon>
        <taxon>Arundineae</taxon>
        <taxon>Arundo</taxon>
    </lineage>
</organism>
<feature type="region of interest" description="Disordered" evidence="1">
    <location>
        <begin position="29"/>
        <end position="53"/>
    </location>
</feature>
<evidence type="ECO:0000256" key="1">
    <source>
        <dbReference type="SAM" id="MobiDB-lite"/>
    </source>
</evidence>
<sequence>MTTVFFFFFFFPSSGDLIVLFLKTAESLGSSRGGEGVVSLTTSASSEGFSAEN</sequence>
<feature type="signal peptide" evidence="2">
    <location>
        <begin position="1"/>
        <end position="15"/>
    </location>
</feature>
<reference evidence="3" key="2">
    <citation type="journal article" date="2015" name="Data Brief">
        <title>Shoot transcriptome of the giant reed, Arundo donax.</title>
        <authorList>
            <person name="Barrero R.A."/>
            <person name="Guerrero F.D."/>
            <person name="Moolhuijzen P."/>
            <person name="Goolsby J.A."/>
            <person name="Tidwell J."/>
            <person name="Bellgard S.E."/>
            <person name="Bellgard M.I."/>
        </authorList>
    </citation>
    <scope>NUCLEOTIDE SEQUENCE</scope>
    <source>
        <tissue evidence="3">Shoot tissue taken approximately 20 cm above the soil surface</tissue>
    </source>
</reference>
<dbReference type="EMBL" id="GBRH01259714">
    <property type="protein sequence ID" value="JAD38181.1"/>
    <property type="molecule type" value="Transcribed_RNA"/>
</dbReference>
<reference evidence="3" key="1">
    <citation type="submission" date="2014-09" db="EMBL/GenBank/DDBJ databases">
        <authorList>
            <person name="Magalhaes I.L.F."/>
            <person name="Oliveira U."/>
            <person name="Santos F.R."/>
            <person name="Vidigal T.H.D.A."/>
            <person name="Brescovit A.D."/>
            <person name="Santos A.J."/>
        </authorList>
    </citation>
    <scope>NUCLEOTIDE SEQUENCE</scope>
    <source>
        <tissue evidence="3">Shoot tissue taken approximately 20 cm above the soil surface</tissue>
    </source>
</reference>
<feature type="compositionally biased region" description="Polar residues" evidence="1">
    <location>
        <begin position="39"/>
        <end position="53"/>
    </location>
</feature>
<proteinExistence type="predicted"/>
<feature type="chain" id="PRO_5012949367" evidence="2">
    <location>
        <begin position="16"/>
        <end position="53"/>
    </location>
</feature>
<evidence type="ECO:0000313" key="3">
    <source>
        <dbReference type="EMBL" id="JAD38181.1"/>
    </source>
</evidence>
<dbReference type="AlphaFoldDB" id="A0A0A8ZHA5"/>
<keyword evidence="2" id="KW-0732">Signal</keyword>
<accession>A0A0A8ZHA5</accession>
<name>A0A0A8ZHA5_ARUDO</name>
<evidence type="ECO:0000256" key="2">
    <source>
        <dbReference type="SAM" id="SignalP"/>
    </source>
</evidence>